<evidence type="ECO:0000256" key="1">
    <source>
        <dbReference type="SAM" id="Coils"/>
    </source>
</evidence>
<evidence type="ECO:0000313" key="3">
    <source>
        <dbReference type="Proteomes" id="UP000814176"/>
    </source>
</evidence>
<dbReference type="RefSeq" id="XP_047782978.1">
    <property type="nucleotide sequence ID" value="XM_047917943.1"/>
</dbReference>
<dbReference type="Proteomes" id="UP000814176">
    <property type="component" value="Unassembled WGS sequence"/>
</dbReference>
<evidence type="ECO:0000313" key="2">
    <source>
        <dbReference type="EMBL" id="KAH9841679.1"/>
    </source>
</evidence>
<comment type="caution">
    <text evidence="2">The sequence shown here is derived from an EMBL/GenBank/DDBJ whole genome shotgun (WGS) entry which is preliminary data.</text>
</comment>
<keyword evidence="1" id="KW-0175">Coiled coil</keyword>
<reference evidence="2 3" key="1">
    <citation type="journal article" date="2021" name="Environ. Microbiol.">
        <title>Gene family expansions and transcriptome signatures uncover fungal adaptations to wood decay.</title>
        <authorList>
            <person name="Hage H."/>
            <person name="Miyauchi S."/>
            <person name="Viragh M."/>
            <person name="Drula E."/>
            <person name="Min B."/>
            <person name="Chaduli D."/>
            <person name="Navarro D."/>
            <person name="Favel A."/>
            <person name="Norest M."/>
            <person name="Lesage-Meessen L."/>
            <person name="Balint B."/>
            <person name="Merenyi Z."/>
            <person name="de Eugenio L."/>
            <person name="Morin E."/>
            <person name="Martinez A.T."/>
            <person name="Baldrian P."/>
            <person name="Stursova M."/>
            <person name="Martinez M.J."/>
            <person name="Novotny C."/>
            <person name="Magnuson J.K."/>
            <person name="Spatafora J.W."/>
            <person name="Maurice S."/>
            <person name="Pangilinan J."/>
            <person name="Andreopoulos W."/>
            <person name="LaButti K."/>
            <person name="Hundley H."/>
            <person name="Na H."/>
            <person name="Kuo A."/>
            <person name="Barry K."/>
            <person name="Lipzen A."/>
            <person name="Henrissat B."/>
            <person name="Riley R."/>
            <person name="Ahrendt S."/>
            <person name="Nagy L.G."/>
            <person name="Grigoriev I.V."/>
            <person name="Martin F."/>
            <person name="Rosso M.N."/>
        </authorList>
    </citation>
    <scope>NUCLEOTIDE SEQUENCE [LARGE SCALE GENOMIC DNA]</scope>
    <source>
        <strain evidence="2 3">CIRM-BRFM 1785</strain>
    </source>
</reference>
<proteinExistence type="predicted"/>
<accession>A0ABQ8KSZ9</accession>
<feature type="coiled-coil region" evidence="1">
    <location>
        <begin position="188"/>
        <end position="215"/>
    </location>
</feature>
<gene>
    <name evidence="2" type="ORF">C8Q71DRAFT_343511</name>
</gene>
<organism evidence="2 3">
    <name type="scientific">Rhodofomes roseus</name>
    <dbReference type="NCBI Taxonomy" id="34475"/>
    <lineage>
        <taxon>Eukaryota</taxon>
        <taxon>Fungi</taxon>
        <taxon>Dikarya</taxon>
        <taxon>Basidiomycota</taxon>
        <taxon>Agaricomycotina</taxon>
        <taxon>Agaricomycetes</taxon>
        <taxon>Polyporales</taxon>
        <taxon>Rhodofomes</taxon>
    </lineage>
</organism>
<keyword evidence="3" id="KW-1185">Reference proteome</keyword>
<dbReference type="SUPFAM" id="SSF57997">
    <property type="entry name" value="Tropomyosin"/>
    <property type="match status" value="1"/>
</dbReference>
<dbReference type="EMBL" id="JADCUA010000003">
    <property type="protein sequence ID" value="KAH9841679.1"/>
    <property type="molecule type" value="Genomic_DNA"/>
</dbReference>
<protein>
    <submittedName>
        <fullName evidence="2">Uncharacterized protein</fullName>
    </submittedName>
</protein>
<name>A0ABQ8KSZ9_9APHY</name>
<feature type="coiled-coil region" evidence="1">
    <location>
        <begin position="365"/>
        <end position="399"/>
    </location>
</feature>
<dbReference type="GeneID" id="71998675"/>
<sequence>MNSFTSPHIIQRGRAVPLRFSRLSCVPSRTTRADISSAVGQESATMVDDCVVTFEKSVLGWHGTVPDDAALDTDSWKEAWLEDDFSSSGFVPLCSQPEYEKTSLKARMQTDSKLSRKLIKYMDLAETYFGMSVDTQRKLARAGNETRALEFEVGELHGQIDTLTGELAGAKALADDHKKGVSELESVLDLAMTAIGQLQKRNEELEASQVDSEHRLLGYDERLRESQTMLYSAVSQVEKLSSENEKVADQKAALYDALSKSLATSGPKQKALEMEIKELKVLLAQRDADVLFVRKELQTMREEAAEKAKVVDAAWDKKHTDAVCQFEQRLSFMRSERARFRIEAREHKHKAAFVEKQKEASEAALATCNANLQATSLELKNAQEDLTYAQNRVEEAQKRGEACERHIRYLESLLPIEGEGAKRLLSLGDKLEKAMAKSQHTRTRKLQDITNRRTSDLCATTLTPAPVRPSSKTTLPVCASSYVPGLQGTPYVPTPPASSFPTPDWTMSDASSLSFIKMHASNLIDVSEGEILFGSMGTTANPIDKSPIAPRAAPSRCQTGSVGLNKAPRVVGRRRL</sequence>